<protein>
    <submittedName>
        <fullName evidence="1">Uncharacterized protein</fullName>
    </submittedName>
</protein>
<keyword evidence="2" id="KW-1185">Reference proteome</keyword>
<gene>
    <name evidence="1" type="ORF">SAMN04488038_11784</name>
</gene>
<proteinExistence type="predicted"/>
<accession>A0A1H9LWX8</accession>
<reference evidence="1 2" key="1">
    <citation type="submission" date="2016-10" db="EMBL/GenBank/DDBJ databases">
        <authorList>
            <person name="de Groot N.N."/>
        </authorList>
    </citation>
    <scope>NUCLEOTIDE SEQUENCE [LARGE SCALE GENOMIC DNA]</scope>
    <source>
        <strain evidence="1 2">DSM 25927</strain>
    </source>
</reference>
<evidence type="ECO:0000313" key="2">
    <source>
        <dbReference type="Proteomes" id="UP000199233"/>
    </source>
</evidence>
<dbReference type="AlphaFoldDB" id="A0A1H9LWX8"/>
<dbReference type="Proteomes" id="UP000199233">
    <property type="component" value="Unassembled WGS sequence"/>
</dbReference>
<name>A0A1H9LWX8_9GAMM</name>
<dbReference type="EMBL" id="FOFS01000017">
    <property type="protein sequence ID" value="SER15707.1"/>
    <property type="molecule type" value="Genomic_DNA"/>
</dbReference>
<evidence type="ECO:0000313" key="1">
    <source>
        <dbReference type="EMBL" id="SER15707.1"/>
    </source>
</evidence>
<dbReference type="RefSeq" id="WP_093289361.1">
    <property type="nucleotide sequence ID" value="NZ_FOFS01000017.1"/>
</dbReference>
<organism evidence="1 2">
    <name type="scientific">Solimonas aquatica</name>
    <dbReference type="NCBI Taxonomy" id="489703"/>
    <lineage>
        <taxon>Bacteria</taxon>
        <taxon>Pseudomonadati</taxon>
        <taxon>Pseudomonadota</taxon>
        <taxon>Gammaproteobacteria</taxon>
        <taxon>Nevskiales</taxon>
        <taxon>Nevskiaceae</taxon>
        <taxon>Solimonas</taxon>
    </lineage>
</organism>
<dbReference type="OrthoDB" id="7061165at2"/>
<sequence length="229" mass="26464">MQAPDFAQWAAPGFTRQDLVFLFEHFPVKGVDAVAAAQRVIEQPSTLDSVLEADYVFDAIQDRRQLWLEVSPKLFFNILLRRCLPGRRNASEREAIHYLANLLGLFTDAERLYRVSRDDEANYQYLVDLVAAAAQSSPERGFLVQSHIGNFALFTAGIRAEWVEHRHRYKRRPVTVEYYCKMGQSYYFTASRHPLASAFGVQQVFRELSARFGYYREGLAKMAQEYLPH</sequence>